<evidence type="ECO:0000313" key="1">
    <source>
        <dbReference type="EMBL" id="KAJ8125912.1"/>
    </source>
</evidence>
<comment type="caution">
    <text evidence="1">The sequence shown here is derived from an EMBL/GenBank/DDBJ whole genome shotgun (WGS) entry which is preliminary data.</text>
</comment>
<sequence>MKYAGANDVTGLRTLFENRMASVTDRTAAGWTPLHIAAASGHTDSYKYMLAHDAHVTSMGRAGLTPAHLAAMYGHLDVLKALFEFDADPEYRNQHGFNIVFEVLHSPFIEHPADNRQMDSGAALVRHRCQWARLSRKLDPRLVRTAPHRWCRAGTRPWRRGQRKVF</sequence>
<evidence type="ECO:0000313" key="2">
    <source>
        <dbReference type="Proteomes" id="UP001153332"/>
    </source>
</evidence>
<gene>
    <name evidence="1" type="ORF">O1611_g7727</name>
</gene>
<accession>A0ACC2JES6</accession>
<dbReference type="EMBL" id="JAPUUL010002121">
    <property type="protein sequence ID" value="KAJ8125912.1"/>
    <property type="molecule type" value="Genomic_DNA"/>
</dbReference>
<name>A0ACC2JES6_9PEZI</name>
<protein>
    <submittedName>
        <fullName evidence="1">Uncharacterized protein</fullName>
    </submittedName>
</protein>
<proteinExistence type="predicted"/>
<keyword evidence="2" id="KW-1185">Reference proteome</keyword>
<organism evidence="1 2">
    <name type="scientific">Lasiodiplodia mahajangana</name>
    <dbReference type="NCBI Taxonomy" id="1108764"/>
    <lineage>
        <taxon>Eukaryota</taxon>
        <taxon>Fungi</taxon>
        <taxon>Dikarya</taxon>
        <taxon>Ascomycota</taxon>
        <taxon>Pezizomycotina</taxon>
        <taxon>Dothideomycetes</taxon>
        <taxon>Dothideomycetes incertae sedis</taxon>
        <taxon>Botryosphaeriales</taxon>
        <taxon>Botryosphaeriaceae</taxon>
        <taxon>Lasiodiplodia</taxon>
    </lineage>
</organism>
<reference evidence="1" key="1">
    <citation type="submission" date="2022-12" db="EMBL/GenBank/DDBJ databases">
        <title>Genome Sequence of Lasiodiplodia mahajangana.</title>
        <authorList>
            <person name="Buettner E."/>
        </authorList>
    </citation>
    <scope>NUCLEOTIDE SEQUENCE</scope>
    <source>
        <strain evidence="1">VT137</strain>
    </source>
</reference>
<dbReference type="Proteomes" id="UP001153332">
    <property type="component" value="Unassembled WGS sequence"/>
</dbReference>